<dbReference type="NCBIfam" id="TIGR01175">
    <property type="entry name" value="pilM"/>
    <property type="match status" value="1"/>
</dbReference>
<dbReference type="InterPro" id="IPR043129">
    <property type="entry name" value="ATPase_NBD"/>
</dbReference>
<reference evidence="1 2" key="1">
    <citation type="journal article" date="2016" name="Nat. Commun.">
        <title>Thousands of microbial genomes shed light on interconnected biogeochemical processes in an aquifer system.</title>
        <authorList>
            <person name="Anantharaman K."/>
            <person name="Brown C.T."/>
            <person name="Hug L.A."/>
            <person name="Sharon I."/>
            <person name="Castelle C.J."/>
            <person name="Probst A.J."/>
            <person name="Thomas B.C."/>
            <person name="Singh A."/>
            <person name="Wilkins M.J."/>
            <person name="Karaoz U."/>
            <person name="Brodie E.L."/>
            <person name="Williams K.H."/>
            <person name="Hubbard S.S."/>
            <person name="Banfield J.F."/>
        </authorList>
    </citation>
    <scope>NUCLEOTIDE SEQUENCE [LARGE SCALE GENOMIC DNA]</scope>
</reference>
<dbReference type="InterPro" id="IPR050696">
    <property type="entry name" value="FtsA/MreB"/>
</dbReference>
<organism evidence="1 2">
    <name type="scientific">Candidatus Woykebacteria bacterium GWA1_44_8</name>
    <dbReference type="NCBI Taxonomy" id="1802591"/>
    <lineage>
        <taxon>Bacteria</taxon>
        <taxon>Candidatus Woykeibacteriota</taxon>
    </lineage>
</organism>
<dbReference type="Proteomes" id="UP000176299">
    <property type="component" value="Unassembled WGS sequence"/>
</dbReference>
<accession>A0A1G1W3J3</accession>
<dbReference type="Gene3D" id="3.30.1490.300">
    <property type="match status" value="1"/>
</dbReference>
<name>A0A1G1W3J3_9BACT</name>
<protein>
    <recommendedName>
        <fullName evidence="3">SHS2 domain-containing protein</fullName>
    </recommendedName>
</protein>
<evidence type="ECO:0000313" key="2">
    <source>
        <dbReference type="Proteomes" id="UP000176299"/>
    </source>
</evidence>
<dbReference type="Gene3D" id="3.30.420.40">
    <property type="match status" value="2"/>
</dbReference>
<dbReference type="PANTHER" id="PTHR32432">
    <property type="entry name" value="CELL DIVISION PROTEIN FTSA-RELATED"/>
    <property type="match status" value="1"/>
</dbReference>
<sequence length="344" mass="36522">MPALNHFGLDIGTHSLKAVQLSGSSEQPGFVAAGQIPTPPHTVSAETEESVEALAATVKTLHKEARITTNKVVAALPESQIFTRVIELPPLSAAETRHAISWEAEQYVPIPMSEVRLDWQVLGKTVAGDKMEVLLVAAPIILVERFIKTIKAAGLTVVGLETEITAVVRSLVQRSEGAPTTMVVSIGASTTDLSIVTGGRINFTRSIATGGVALARGVAQELGFELDQAPEYMKTYGLDATSLEGKVMQAIKPVFDVIVNEIRRSLAFYATKHPDLPVKRVVVTGGTAKLSGLVIYLAEAIGLEVQIGNPWEGVSLPSSIAPKLEEEGTSYAVAVGLALKQETK</sequence>
<evidence type="ECO:0008006" key="3">
    <source>
        <dbReference type="Google" id="ProtNLM"/>
    </source>
</evidence>
<proteinExistence type="predicted"/>
<dbReference type="STRING" id="1802591.A2113_03135"/>
<evidence type="ECO:0000313" key="1">
    <source>
        <dbReference type="EMBL" id="OGY22245.1"/>
    </source>
</evidence>
<dbReference type="EMBL" id="MHCN01000007">
    <property type="protein sequence ID" value="OGY22245.1"/>
    <property type="molecule type" value="Genomic_DNA"/>
</dbReference>
<dbReference type="PIRSF" id="PIRSF019169">
    <property type="entry name" value="PilM"/>
    <property type="match status" value="1"/>
</dbReference>
<dbReference type="AlphaFoldDB" id="A0A1G1W3J3"/>
<dbReference type="SUPFAM" id="SSF53067">
    <property type="entry name" value="Actin-like ATPase domain"/>
    <property type="match status" value="2"/>
</dbReference>
<dbReference type="PANTHER" id="PTHR32432:SF3">
    <property type="entry name" value="ETHANOLAMINE UTILIZATION PROTEIN EUTJ"/>
    <property type="match status" value="1"/>
</dbReference>
<comment type="caution">
    <text evidence="1">The sequence shown here is derived from an EMBL/GenBank/DDBJ whole genome shotgun (WGS) entry which is preliminary data.</text>
</comment>
<dbReference type="InterPro" id="IPR005883">
    <property type="entry name" value="PilM"/>
</dbReference>
<gene>
    <name evidence="1" type="ORF">A2113_03135</name>
</gene>
<dbReference type="Pfam" id="PF11104">
    <property type="entry name" value="PilM_2"/>
    <property type="match status" value="1"/>
</dbReference>
<dbReference type="CDD" id="cd24049">
    <property type="entry name" value="ASKHA_NBD_PilM"/>
    <property type="match status" value="1"/>
</dbReference>